<organism evidence="2 3">
    <name type="scientific">Zizania palustris</name>
    <name type="common">Northern wild rice</name>
    <dbReference type="NCBI Taxonomy" id="103762"/>
    <lineage>
        <taxon>Eukaryota</taxon>
        <taxon>Viridiplantae</taxon>
        <taxon>Streptophyta</taxon>
        <taxon>Embryophyta</taxon>
        <taxon>Tracheophyta</taxon>
        <taxon>Spermatophyta</taxon>
        <taxon>Magnoliopsida</taxon>
        <taxon>Liliopsida</taxon>
        <taxon>Poales</taxon>
        <taxon>Poaceae</taxon>
        <taxon>BOP clade</taxon>
        <taxon>Oryzoideae</taxon>
        <taxon>Oryzeae</taxon>
        <taxon>Zizaniinae</taxon>
        <taxon>Zizania</taxon>
    </lineage>
</organism>
<reference evidence="2" key="2">
    <citation type="submission" date="2021-02" db="EMBL/GenBank/DDBJ databases">
        <authorList>
            <person name="Kimball J.A."/>
            <person name="Haas M.W."/>
            <person name="Macchietto M."/>
            <person name="Kono T."/>
            <person name="Duquette J."/>
            <person name="Shao M."/>
        </authorList>
    </citation>
    <scope>NUCLEOTIDE SEQUENCE</scope>
    <source>
        <tissue evidence="2">Fresh leaf tissue</tissue>
    </source>
</reference>
<dbReference type="EMBL" id="JAAALK010000081">
    <property type="protein sequence ID" value="KAG8088979.1"/>
    <property type="molecule type" value="Genomic_DNA"/>
</dbReference>
<accession>A0A8J6BKK7</accession>
<protein>
    <submittedName>
        <fullName evidence="2">Uncharacterized protein</fullName>
    </submittedName>
</protein>
<dbReference type="AlphaFoldDB" id="A0A8J6BKK7"/>
<evidence type="ECO:0000313" key="3">
    <source>
        <dbReference type="Proteomes" id="UP000729402"/>
    </source>
</evidence>
<name>A0A8J6BKK7_ZIZPA</name>
<evidence type="ECO:0000256" key="1">
    <source>
        <dbReference type="SAM" id="MobiDB-lite"/>
    </source>
</evidence>
<feature type="compositionally biased region" description="Basic residues" evidence="1">
    <location>
        <begin position="72"/>
        <end position="81"/>
    </location>
</feature>
<sequence length="154" mass="16827">MLTAEGYNSALLVQALLQSVIHNYSKFAAQLSYKMCKISNQANVVSGLATGRRSGQAEYGGGHAEKDGGAEKRRRSSRRRAAKAEKDGEEASRRNGGGLRRGRRGNQAEMLLLRADDEVARRICGEAEKRRWAPAGEADVCKAWGIIEKKLSHA</sequence>
<feature type="region of interest" description="Disordered" evidence="1">
    <location>
        <begin position="51"/>
        <end position="105"/>
    </location>
</feature>
<dbReference type="Proteomes" id="UP000729402">
    <property type="component" value="Unassembled WGS sequence"/>
</dbReference>
<keyword evidence="3" id="KW-1185">Reference proteome</keyword>
<feature type="compositionally biased region" description="Basic and acidic residues" evidence="1">
    <location>
        <begin position="82"/>
        <end position="93"/>
    </location>
</feature>
<proteinExistence type="predicted"/>
<evidence type="ECO:0000313" key="2">
    <source>
        <dbReference type="EMBL" id="KAG8088979.1"/>
    </source>
</evidence>
<comment type="caution">
    <text evidence="2">The sequence shown here is derived from an EMBL/GenBank/DDBJ whole genome shotgun (WGS) entry which is preliminary data.</text>
</comment>
<reference evidence="2" key="1">
    <citation type="journal article" date="2021" name="bioRxiv">
        <title>Whole Genome Assembly and Annotation of Northern Wild Rice, Zizania palustris L., Supports a Whole Genome Duplication in the Zizania Genus.</title>
        <authorList>
            <person name="Haas M."/>
            <person name="Kono T."/>
            <person name="Macchietto M."/>
            <person name="Millas R."/>
            <person name="McGilp L."/>
            <person name="Shao M."/>
            <person name="Duquette J."/>
            <person name="Hirsch C.N."/>
            <person name="Kimball J."/>
        </authorList>
    </citation>
    <scope>NUCLEOTIDE SEQUENCE</scope>
    <source>
        <tissue evidence="2">Fresh leaf tissue</tissue>
    </source>
</reference>
<gene>
    <name evidence="2" type="ORF">GUJ93_ZPchr0011g27267</name>
</gene>